<evidence type="ECO:0000313" key="1">
    <source>
        <dbReference type="EMBL" id="GAJ08688.1"/>
    </source>
</evidence>
<dbReference type="EMBL" id="BARW01033340">
    <property type="protein sequence ID" value="GAJ08688.1"/>
    <property type="molecule type" value="Genomic_DNA"/>
</dbReference>
<comment type="caution">
    <text evidence="1">The sequence shown here is derived from an EMBL/GenBank/DDBJ whole genome shotgun (WGS) entry which is preliminary data.</text>
</comment>
<gene>
    <name evidence="1" type="ORF">S12H4_52525</name>
</gene>
<protein>
    <submittedName>
        <fullName evidence="1">Uncharacterized protein</fullName>
    </submittedName>
</protein>
<reference evidence="1" key="1">
    <citation type="journal article" date="2014" name="Front. Microbiol.">
        <title>High frequency of phylogenetically diverse reductive dehalogenase-homologous genes in deep subseafloor sedimentary metagenomes.</title>
        <authorList>
            <person name="Kawai M."/>
            <person name="Futagami T."/>
            <person name="Toyoda A."/>
            <person name="Takaki Y."/>
            <person name="Nishi S."/>
            <person name="Hori S."/>
            <person name="Arai W."/>
            <person name="Tsubouchi T."/>
            <person name="Morono Y."/>
            <person name="Uchiyama I."/>
            <person name="Ito T."/>
            <person name="Fujiyama A."/>
            <person name="Inagaki F."/>
            <person name="Takami H."/>
        </authorList>
    </citation>
    <scope>NUCLEOTIDE SEQUENCE</scope>
    <source>
        <strain evidence="1">Expedition CK06-06</strain>
    </source>
</reference>
<proteinExistence type="predicted"/>
<organism evidence="1">
    <name type="scientific">marine sediment metagenome</name>
    <dbReference type="NCBI Taxonomy" id="412755"/>
    <lineage>
        <taxon>unclassified sequences</taxon>
        <taxon>metagenomes</taxon>
        <taxon>ecological metagenomes</taxon>
    </lineage>
</organism>
<dbReference type="AlphaFoldDB" id="X1TTM1"/>
<accession>X1TTM1</accession>
<name>X1TTM1_9ZZZZ</name>
<sequence length="36" mass="3945">QVKPWEVVQGLSQDTGVKVIAARDGMRFDLSQLDAS</sequence>
<feature type="non-terminal residue" evidence="1">
    <location>
        <position position="1"/>
    </location>
</feature>